<feature type="compositionally biased region" description="Basic and acidic residues" evidence="4">
    <location>
        <begin position="249"/>
        <end position="268"/>
    </location>
</feature>
<dbReference type="STRING" id="1280837.A0A316V6F7"/>
<dbReference type="Pfam" id="PF01302">
    <property type="entry name" value="CAP_GLY"/>
    <property type="match status" value="1"/>
</dbReference>
<dbReference type="Gene3D" id="2.30.30.190">
    <property type="entry name" value="CAP Gly-rich-like domain"/>
    <property type="match status" value="1"/>
</dbReference>
<feature type="compositionally biased region" description="Polar residues" evidence="4">
    <location>
        <begin position="936"/>
        <end position="945"/>
    </location>
</feature>
<feature type="domain" description="CAP-Gly" evidence="6">
    <location>
        <begin position="99"/>
        <end position="144"/>
    </location>
</feature>
<keyword evidence="3" id="KW-0175">Coiled coil</keyword>
<dbReference type="SUPFAM" id="SSF74924">
    <property type="entry name" value="Cap-Gly domain"/>
    <property type="match status" value="1"/>
</dbReference>
<feature type="compositionally biased region" description="Polar residues" evidence="4">
    <location>
        <begin position="957"/>
        <end position="986"/>
    </location>
</feature>
<feature type="region of interest" description="Disordered" evidence="4">
    <location>
        <begin position="1149"/>
        <end position="1246"/>
    </location>
</feature>
<feature type="domain" description="CCHC-type" evidence="5">
    <location>
        <begin position="1247"/>
        <end position="1261"/>
    </location>
</feature>
<dbReference type="GO" id="GO:0005737">
    <property type="term" value="C:cytoplasm"/>
    <property type="evidence" value="ECO:0007669"/>
    <property type="project" value="TreeGrafter"/>
</dbReference>
<feature type="region of interest" description="Disordered" evidence="4">
    <location>
        <begin position="159"/>
        <end position="268"/>
    </location>
</feature>
<evidence type="ECO:0000256" key="2">
    <source>
        <dbReference type="PROSITE-ProRule" id="PRU00047"/>
    </source>
</evidence>
<dbReference type="InterPro" id="IPR036875">
    <property type="entry name" value="Znf_CCHC_sf"/>
</dbReference>
<dbReference type="SMART" id="SM01052">
    <property type="entry name" value="CAP_GLY"/>
    <property type="match status" value="1"/>
</dbReference>
<dbReference type="OrthoDB" id="2130750at2759"/>
<dbReference type="GeneID" id="37021263"/>
<reference evidence="7 8" key="1">
    <citation type="journal article" date="2018" name="Mol. Biol. Evol.">
        <title>Broad Genomic Sampling Reveals a Smut Pathogenic Ancestry of the Fungal Clade Ustilaginomycotina.</title>
        <authorList>
            <person name="Kijpornyongpan T."/>
            <person name="Mondo S.J."/>
            <person name="Barry K."/>
            <person name="Sandor L."/>
            <person name="Lee J."/>
            <person name="Lipzen A."/>
            <person name="Pangilinan J."/>
            <person name="LaButti K."/>
            <person name="Hainaut M."/>
            <person name="Henrissat B."/>
            <person name="Grigoriev I.V."/>
            <person name="Spatafora J.W."/>
            <person name="Aime M.C."/>
        </authorList>
    </citation>
    <scope>NUCLEOTIDE SEQUENCE [LARGE SCALE GENOMIC DNA]</scope>
    <source>
        <strain evidence="7 8">MCA 3882</strain>
    </source>
</reference>
<evidence type="ECO:0000259" key="5">
    <source>
        <dbReference type="PROSITE" id="PS50158"/>
    </source>
</evidence>
<gene>
    <name evidence="7" type="ORF">FA14DRAFT_162220</name>
</gene>
<evidence type="ECO:0008006" key="9">
    <source>
        <dbReference type="Google" id="ProtNLM"/>
    </source>
</evidence>
<feature type="compositionally biased region" description="Basic and acidic residues" evidence="4">
    <location>
        <begin position="1166"/>
        <end position="1186"/>
    </location>
</feature>
<feature type="compositionally biased region" description="Low complexity" evidence="4">
    <location>
        <begin position="1187"/>
        <end position="1200"/>
    </location>
</feature>
<dbReference type="AlphaFoldDB" id="A0A316V6F7"/>
<feature type="region of interest" description="Disordered" evidence="4">
    <location>
        <begin position="915"/>
        <end position="1003"/>
    </location>
</feature>
<organism evidence="7 8">
    <name type="scientific">Meira miltonrushii</name>
    <dbReference type="NCBI Taxonomy" id="1280837"/>
    <lineage>
        <taxon>Eukaryota</taxon>
        <taxon>Fungi</taxon>
        <taxon>Dikarya</taxon>
        <taxon>Basidiomycota</taxon>
        <taxon>Ustilaginomycotina</taxon>
        <taxon>Exobasidiomycetes</taxon>
        <taxon>Exobasidiales</taxon>
        <taxon>Brachybasidiaceae</taxon>
        <taxon>Meira</taxon>
    </lineage>
</organism>
<dbReference type="EMBL" id="KZ819605">
    <property type="protein sequence ID" value="PWN33096.1"/>
    <property type="molecule type" value="Genomic_DNA"/>
</dbReference>
<dbReference type="GO" id="GO:0003676">
    <property type="term" value="F:nucleic acid binding"/>
    <property type="evidence" value="ECO:0007669"/>
    <property type="project" value="InterPro"/>
</dbReference>
<evidence type="ECO:0000256" key="3">
    <source>
        <dbReference type="SAM" id="Coils"/>
    </source>
</evidence>
<feature type="compositionally biased region" description="Low complexity" evidence="4">
    <location>
        <begin position="367"/>
        <end position="397"/>
    </location>
</feature>
<feature type="compositionally biased region" description="Low complexity" evidence="4">
    <location>
        <begin position="987"/>
        <end position="1003"/>
    </location>
</feature>
<evidence type="ECO:0000313" key="7">
    <source>
        <dbReference type="EMBL" id="PWN33096.1"/>
    </source>
</evidence>
<dbReference type="SUPFAM" id="SSF57756">
    <property type="entry name" value="Retrovirus zinc finger-like domains"/>
    <property type="match status" value="1"/>
</dbReference>
<keyword evidence="2" id="KW-0863">Zinc-finger</keyword>
<dbReference type="InterPro" id="IPR001878">
    <property type="entry name" value="Znf_CCHC"/>
</dbReference>
<feature type="compositionally biased region" description="Polar residues" evidence="4">
    <location>
        <begin position="637"/>
        <end position="646"/>
    </location>
</feature>
<dbReference type="InterPro" id="IPR036859">
    <property type="entry name" value="CAP-Gly_dom_sf"/>
</dbReference>
<feature type="compositionally biased region" description="Pro residues" evidence="4">
    <location>
        <begin position="1225"/>
        <end position="1237"/>
    </location>
</feature>
<proteinExistence type="predicted"/>
<dbReference type="PROSITE" id="PS50158">
    <property type="entry name" value="ZF_CCHC"/>
    <property type="match status" value="1"/>
</dbReference>
<dbReference type="PROSITE" id="PS00845">
    <property type="entry name" value="CAP_GLY_1"/>
    <property type="match status" value="1"/>
</dbReference>
<sequence length="1269" mass="139092">MTTPRKSGLPVFAASGDTSVDGSNTALPKMIARKSLVGLRQASINEAESSTTPKRSSIQKNIIEPTPTTQKMKRKLEIGDEVVAEVNGTRYFGVLRHLGPVSFRAGEFAGLELIGGSEGKGKNDGSVDGRQYFACEPNNGMFCPAAKVKVVSYAPVTEATARPQSAMSSRSGRSSVTDDANRPPSVTPGRPRSSMAYSALPKPAVTPGRPMSRTSMGRPGSSLSQTPTAKVPLPRMLPRKSYADGLADEEGRRRAKTSAEEAAKAEGRITEGSRAHQFLNMSAKDLEARRLRGAATPTTNMNGGSPLKETLLGAHKTAPITPKIRTSIGSSLPTASLAHATPKATAKGRSSLFGHANKATIANGKMAPPSAASPGSPVQRIPNALAPPSASTNSSSTIPRTPRRLSSASGGTSTAVDEGADQDGAKERNRSLLEAMALLTPAQKAKDISPSLEEIPALPRDTDYDPDNVFAGAGLALMPDDGEMVNGSSSVDTAMGHAVIPLSLYEESNMEITHLKTELAQLRSSMQEAEEKAKNAQDIELERAKIKAREEERKEAEEERRVEKEDERRRRKAELDTKEKEWKEKADGIQKELRKLQDEHMRVREEHEKTKTDYESRLKDNETLVEKLKSTAGDPNAKSNESSGQIQAKDLELSQLNERLQRLESLREQEKADLLKEIDELKDAGQEALDLYDREQAISNEQIIDLESKMHLLEAKAQEAIADALRERDEALQGMTNGGLSSVAEIGQRSLEEQLTQAQSRAMKLEDQLSEANTIMQQEREEHIKRKDRYAEYEQKFKNDKAKLKLHIKQLEEADSEKQLRIDKLVEALEESRSALESERSELEALRAEAMIMGEGPDGKEVKALENGRFEAEIERLNGLLEGARSGKREAIRQVEEQRKEIADLHTLLDDARSHLESERQGTHKSSANLGVPANNRASMDSQHGSPYMASPIPESESVSPMMNGQGASYSPSMHASKRFSTASTQSRRSYGSGMGGNSMSSSEAMAKEMSGLRSIVNTLNQELTEVKVTSKQQERELRAQIEHLKNESRRFELLAADQGAKSVDSQSSASVEERLELETKLRNAEEEIVQLKKKVQVIENAKQEEIEKLNKDIAELEALCEATVWRREEQEARREELERKVGKLQRQLDRLQQGGSLDTASLDDDQSKSKEVVKNGEKEPSRHTESMSNGNSKSSSAPSQHSRESSEKHTTETPEIPTAQKQAPQPPNQPAPPAPAPKANATSTTCAECNEAGHAMDDCPYLNDDVLF</sequence>
<dbReference type="GO" id="GO:0006397">
    <property type="term" value="P:mRNA processing"/>
    <property type="evidence" value="ECO:0007669"/>
    <property type="project" value="UniProtKB-KW"/>
</dbReference>
<name>A0A316V6F7_9BASI</name>
<keyword evidence="8" id="KW-1185">Reference proteome</keyword>
<protein>
    <recommendedName>
        <fullName evidence="9">CAP-Gly domain-containing protein</fullName>
    </recommendedName>
</protein>
<dbReference type="InterPro" id="IPR000938">
    <property type="entry name" value="CAP-Gly_domain"/>
</dbReference>
<dbReference type="GO" id="GO:0016460">
    <property type="term" value="C:myosin II complex"/>
    <property type="evidence" value="ECO:0007669"/>
    <property type="project" value="TreeGrafter"/>
</dbReference>
<evidence type="ECO:0000256" key="4">
    <source>
        <dbReference type="SAM" id="MobiDB-lite"/>
    </source>
</evidence>
<dbReference type="GO" id="GO:0032982">
    <property type="term" value="C:myosin filament"/>
    <property type="evidence" value="ECO:0007669"/>
    <property type="project" value="TreeGrafter"/>
</dbReference>
<dbReference type="InParanoid" id="A0A316V6F7"/>
<feature type="coiled-coil region" evidence="3">
    <location>
        <begin position="881"/>
        <end position="915"/>
    </location>
</feature>
<dbReference type="PANTHER" id="PTHR45615:SF40">
    <property type="entry name" value="MYOSIN HEAVY CHAIN, NON-MUSCLE"/>
    <property type="match status" value="1"/>
</dbReference>
<dbReference type="GO" id="GO:0051015">
    <property type="term" value="F:actin filament binding"/>
    <property type="evidence" value="ECO:0007669"/>
    <property type="project" value="TreeGrafter"/>
</dbReference>
<accession>A0A316V6F7</accession>
<dbReference type="PANTHER" id="PTHR45615">
    <property type="entry name" value="MYOSIN HEAVY CHAIN, NON-MUSCLE"/>
    <property type="match status" value="1"/>
</dbReference>
<feature type="compositionally biased region" description="Basic and acidic residues" evidence="4">
    <location>
        <begin position="1202"/>
        <end position="1213"/>
    </location>
</feature>
<feature type="compositionally biased region" description="Polar residues" evidence="4">
    <location>
        <begin position="404"/>
        <end position="415"/>
    </location>
</feature>
<dbReference type="PROSITE" id="PS50245">
    <property type="entry name" value="CAP_GLY_2"/>
    <property type="match status" value="1"/>
</dbReference>
<evidence type="ECO:0000256" key="1">
    <source>
        <dbReference type="ARBA" id="ARBA00022664"/>
    </source>
</evidence>
<dbReference type="RefSeq" id="XP_025353398.1">
    <property type="nucleotide sequence ID" value="XM_025499482.1"/>
</dbReference>
<feature type="coiled-coil region" evidence="3">
    <location>
        <begin position="748"/>
        <end position="849"/>
    </location>
</feature>
<feature type="compositionally biased region" description="Basic and acidic residues" evidence="4">
    <location>
        <begin position="548"/>
        <end position="629"/>
    </location>
</feature>
<feature type="region of interest" description="Disordered" evidence="4">
    <location>
        <begin position="363"/>
        <end position="426"/>
    </location>
</feature>
<keyword evidence="2" id="KW-0479">Metal-binding</keyword>
<keyword evidence="2" id="KW-0862">Zinc</keyword>
<evidence type="ECO:0000259" key="6">
    <source>
        <dbReference type="PROSITE" id="PS50245"/>
    </source>
</evidence>
<keyword evidence="1" id="KW-0507">mRNA processing</keyword>
<evidence type="ECO:0000313" key="8">
    <source>
        <dbReference type="Proteomes" id="UP000245771"/>
    </source>
</evidence>
<dbReference type="GO" id="GO:0008270">
    <property type="term" value="F:zinc ion binding"/>
    <property type="evidence" value="ECO:0007669"/>
    <property type="project" value="UniProtKB-KW"/>
</dbReference>
<feature type="region of interest" description="Disordered" evidence="4">
    <location>
        <begin position="548"/>
        <end position="650"/>
    </location>
</feature>
<feature type="compositionally biased region" description="Low complexity" evidence="4">
    <location>
        <begin position="165"/>
        <end position="175"/>
    </location>
</feature>
<dbReference type="Proteomes" id="UP000245771">
    <property type="component" value="Unassembled WGS sequence"/>
</dbReference>
<dbReference type="GO" id="GO:0000146">
    <property type="term" value="F:microfilament motor activity"/>
    <property type="evidence" value="ECO:0007669"/>
    <property type="project" value="TreeGrafter"/>
</dbReference>